<reference evidence="3 4" key="1">
    <citation type="submission" date="2019-09" db="EMBL/GenBank/DDBJ databases">
        <title>Bird 10,000 Genomes (B10K) Project - Family phase.</title>
        <authorList>
            <person name="Zhang G."/>
        </authorList>
    </citation>
    <scope>NUCLEOTIDE SEQUENCE [LARGE SCALE GENOMIC DNA]</scope>
    <source>
        <strain evidence="3">B10K-DU-029-77</strain>
    </source>
</reference>
<dbReference type="GO" id="GO:0006508">
    <property type="term" value="P:proteolysis"/>
    <property type="evidence" value="ECO:0007669"/>
    <property type="project" value="InterPro"/>
</dbReference>
<dbReference type="InterPro" id="IPR009003">
    <property type="entry name" value="Peptidase_S1_PA"/>
</dbReference>
<dbReference type="GO" id="GO:0007340">
    <property type="term" value="P:acrosome reaction"/>
    <property type="evidence" value="ECO:0007669"/>
    <property type="project" value="TreeGrafter"/>
</dbReference>
<dbReference type="AlphaFoldDB" id="A0A7K6KSP3"/>
<name>A0A7K6KSP3_9CORV</name>
<dbReference type="Pfam" id="PF00089">
    <property type="entry name" value="Trypsin"/>
    <property type="match status" value="1"/>
</dbReference>
<evidence type="ECO:0000313" key="4">
    <source>
        <dbReference type="Proteomes" id="UP000534626"/>
    </source>
</evidence>
<dbReference type="SMART" id="SM00020">
    <property type="entry name" value="Tryp_SPc"/>
    <property type="match status" value="1"/>
</dbReference>
<feature type="non-terminal residue" evidence="3">
    <location>
        <position position="159"/>
    </location>
</feature>
<dbReference type="PROSITE" id="PS50240">
    <property type="entry name" value="TRYPSIN_DOM"/>
    <property type="match status" value="1"/>
</dbReference>
<evidence type="ECO:0000259" key="2">
    <source>
        <dbReference type="PROSITE" id="PS50240"/>
    </source>
</evidence>
<keyword evidence="4" id="KW-1185">Reference proteome</keyword>
<feature type="non-terminal residue" evidence="3">
    <location>
        <position position="1"/>
    </location>
</feature>
<organism evidence="3 4">
    <name type="scientific">Falcunculus frontatus</name>
    <name type="common">Eastern shriketit</name>
    <dbReference type="NCBI Taxonomy" id="254539"/>
    <lineage>
        <taxon>Eukaryota</taxon>
        <taxon>Metazoa</taxon>
        <taxon>Chordata</taxon>
        <taxon>Craniata</taxon>
        <taxon>Vertebrata</taxon>
        <taxon>Euteleostomi</taxon>
        <taxon>Archelosauria</taxon>
        <taxon>Archosauria</taxon>
        <taxon>Dinosauria</taxon>
        <taxon>Saurischia</taxon>
        <taxon>Theropoda</taxon>
        <taxon>Coelurosauria</taxon>
        <taxon>Aves</taxon>
        <taxon>Neognathae</taxon>
        <taxon>Neoaves</taxon>
        <taxon>Telluraves</taxon>
        <taxon>Australaves</taxon>
        <taxon>Passeriformes</taxon>
        <taxon>Corvoidea</taxon>
        <taxon>Pachycephalidae</taxon>
        <taxon>Falcunculus</taxon>
    </lineage>
</organism>
<dbReference type="InterPro" id="IPR001254">
    <property type="entry name" value="Trypsin_dom"/>
</dbReference>
<keyword evidence="1" id="KW-1015">Disulfide bond</keyword>
<gene>
    <name evidence="3" type="primary">Acr_0</name>
    <name evidence="3" type="ORF">FALFRO_R02890</name>
</gene>
<accession>A0A7K6KSP3</accession>
<dbReference type="EMBL" id="VZRV01000556">
    <property type="protein sequence ID" value="NWW15469.1"/>
    <property type="molecule type" value="Genomic_DNA"/>
</dbReference>
<dbReference type="CDD" id="cd00190">
    <property type="entry name" value="Tryp_SPc"/>
    <property type="match status" value="1"/>
</dbReference>
<protein>
    <submittedName>
        <fullName evidence="3">ACRO protein</fullName>
    </submittedName>
</protein>
<dbReference type="Gene3D" id="2.40.10.10">
    <property type="entry name" value="Trypsin-like serine proteases"/>
    <property type="match status" value="2"/>
</dbReference>
<proteinExistence type="predicted"/>
<evidence type="ECO:0000313" key="3">
    <source>
        <dbReference type="EMBL" id="NWW15469.1"/>
    </source>
</evidence>
<dbReference type="GO" id="GO:0004252">
    <property type="term" value="F:serine-type endopeptidase activity"/>
    <property type="evidence" value="ECO:0007669"/>
    <property type="project" value="InterPro"/>
</dbReference>
<evidence type="ECO:0000256" key="1">
    <source>
        <dbReference type="ARBA" id="ARBA00023157"/>
    </source>
</evidence>
<dbReference type="SUPFAM" id="SSF50494">
    <property type="entry name" value="Trypsin-like serine proteases"/>
    <property type="match status" value="1"/>
</dbReference>
<dbReference type="OrthoDB" id="6339452at2759"/>
<dbReference type="PANTHER" id="PTHR24252">
    <property type="entry name" value="ACROSIN-RELATED"/>
    <property type="match status" value="1"/>
</dbReference>
<dbReference type="Proteomes" id="UP000534626">
    <property type="component" value="Unassembled WGS sequence"/>
</dbReference>
<comment type="caution">
    <text evidence="3">The sequence shown here is derived from an EMBL/GenBank/DDBJ whole genome shotgun (WGS) entry which is preliminary data.</text>
</comment>
<dbReference type="PANTHER" id="PTHR24252:SF8">
    <property type="entry name" value="ACROSIN"/>
    <property type="match status" value="1"/>
</dbReference>
<sequence>WLCSVQSSISIPSDTSTWKVVIGATDLTQPGPEAERRRIERVLIHQSYDDDSERNNIALLELEQPVECSDYIQLACVPDSSLAVPELKTCYIAGWRATPDSAATPRAVLQEAKVRLMDVQLCNSSRWYGGAVHPQELCAGYPRGGIDTCQVRAGAQGPL</sequence>
<dbReference type="InterPro" id="IPR043504">
    <property type="entry name" value="Peptidase_S1_PA_chymotrypsin"/>
</dbReference>
<feature type="domain" description="Peptidase S1" evidence="2">
    <location>
        <begin position="1"/>
        <end position="159"/>
    </location>
</feature>